<name>A0A4Y3VGS2_9ACTN</name>
<protein>
    <submittedName>
        <fullName evidence="1">Uncharacterized protein</fullName>
    </submittedName>
</protein>
<dbReference type="Proteomes" id="UP000317881">
    <property type="component" value="Unassembled WGS sequence"/>
</dbReference>
<evidence type="ECO:0000313" key="1">
    <source>
        <dbReference type="EMBL" id="GEC05308.1"/>
    </source>
</evidence>
<reference evidence="1 2" key="1">
    <citation type="submission" date="2019-06" db="EMBL/GenBank/DDBJ databases">
        <title>Whole genome shotgun sequence of Streptomyces spinoverrucosus NBRC 14228.</title>
        <authorList>
            <person name="Hosoyama A."/>
            <person name="Uohara A."/>
            <person name="Ohji S."/>
            <person name="Ichikawa N."/>
        </authorList>
    </citation>
    <scope>NUCLEOTIDE SEQUENCE [LARGE SCALE GENOMIC DNA]</scope>
    <source>
        <strain evidence="1 2">NBRC 14228</strain>
    </source>
</reference>
<organism evidence="1 2">
    <name type="scientific">Streptomyces spinoverrucosus</name>
    <dbReference type="NCBI Taxonomy" id="284043"/>
    <lineage>
        <taxon>Bacteria</taxon>
        <taxon>Bacillati</taxon>
        <taxon>Actinomycetota</taxon>
        <taxon>Actinomycetes</taxon>
        <taxon>Kitasatosporales</taxon>
        <taxon>Streptomycetaceae</taxon>
        <taxon>Streptomyces</taxon>
    </lineage>
</organism>
<proteinExistence type="predicted"/>
<comment type="caution">
    <text evidence="1">The sequence shown here is derived from an EMBL/GenBank/DDBJ whole genome shotgun (WGS) entry which is preliminary data.</text>
</comment>
<evidence type="ECO:0000313" key="2">
    <source>
        <dbReference type="Proteomes" id="UP000317881"/>
    </source>
</evidence>
<gene>
    <name evidence="1" type="ORF">SSP24_29630</name>
</gene>
<accession>A0A4Y3VGS2</accession>
<keyword evidence="2" id="KW-1185">Reference proteome</keyword>
<dbReference type="EMBL" id="BJND01000020">
    <property type="protein sequence ID" value="GEC05308.1"/>
    <property type="molecule type" value="Genomic_DNA"/>
</dbReference>
<dbReference type="AlphaFoldDB" id="A0A4Y3VGS2"/>
<sequence length="56" mass="5480">MSTKPTQEAITATGLKAGVSGVVVRVASTGGPVVGSVTQTSVTGNIRPVKALCTVP</sequence>